<dbReference type="SUPFAM" id="SSF51735">
    <property type="entry name" value="NAD(P)-binding Rossmann-fold domains"/>
    <property type="match status" value="1"/>
</dbReference>
<protein>
    <recommendedName>
        <fullName evidence="3">SDR family oxidoreductase</fullName>
    </recommendedName>
</protein>
<name>A0AAD7QNU7_9ASCO</name>
<sequence length="60" mass="6464">MLDRFTGGNQENKAALASSVPLKWVGTVEEVARTIVFVASDNASFIQATCCLSMVECLQL</sequence>
<proteinExistence type="predicted"/>
<reference evidence="1" key="1">
    <citation type="submission" date="2023-03" db="EMBL/GenBank/DDBJ databases">
        <title>Near-Complete genome sequence of Lipomyces tetrasporous NRRL Y-64009, an oleaginous yeast capable of growing on lignocellulosic hydrolysates.</title>
        <authorList>
            <consortium name="Lawrence Berkeley National Laboratory"/>
            <person name="Jagtap S.S."/>
            <person name="Liu J.-J."/>
            <person name="Walukiewicz H.E."/>
            <person name="Pangilinan J."/>
            <person name="Lipzen A."/>
            <person name="Ahrendt S."/>
            <person name="Koriabine M."/>
            <person name="Cobaugh K."/>
            <person name="Salamov A."/>
            <person name="Yoshinaga Y."/>
            <person name="Ng V."/>
            <person name="Daum C."/>
            <person name="Grigoriev I.V."/>
            <person name="Slininger P.J."/>
            <person name="Dien B.S."/>
            <person name="Jin Y.-S."/>
            <person name="Rao C.V."/>
        </authorList>
    </citation>
    <scope>NUCLEOTIDE SEQUENCE</scope>
    <source>
        <strain evidence="1">NRRL Y-64009</strain>
    </source>
</reference>
<dbReference type="Proteomes" id="UP001217417">
    <property type="component" value="Unassembled WGS sequence"/>
</dbReference>
<evidence type="ECO:0000313" key="2">
    <source>
        <dbReference type="Proteomes" id="UP001217417"/>
    </source>
</evidence>
<dbReference type="InterPro" id="IPR002347">
    <property type="entry name" value="SDR_fam"/>
</dbReference>
<dbReference type="GeneID" id="80883572"/>
<dbReference type="EMBL" id="JARPMG010000009">
    <property type="protein sequence ID" value="KAJ8098475.1"/>
    <property type="molecule type" value="Genomic_DNA"/>
</dbReference>
<feature type="non-terminal residue" evidence="1">
    <location>
        <position position="1"/>
    </location>
</feature>
<dbReference type="AlphaFoldDB" id="A0AAD7QNU7"/>
<organism evidence="1 2">
    <name type="scientific">Lipomyces tetrasporus</name>
    <dbReference type="NCBI Taxonomy" id="54092"/>
    <lineage>
        <taxon>Eukaryota</taxon>
        <taxon>Fungi</taxon>
        <taxon>Dikarya</taxon>
        <taxon>Ascomycota</taxon>
        <taxon>Saccharomycotina</taxon>
        <taxon>Lipomycetes</taxon>
        <taxon>Lipomycetales</taxon>
        <taxon>Lipomycetaceae</taxon>
        <taxon>Lipomyces</taxon>
    </lineage>
</organism>
<accession>A0AAD7QNU7</accession>
<evidence type="ECO:0008006" key="3">
    <source>
        <dbReference type="Google" id="ProtNLM"/>
    </source>
</evidence>
<evidence type="ECO:0000313" key="1">
    <source>
        <dbReference type="EMBL" id="KAJ8098475.1"/>
    </source>
</evidence>
<dbReference type="InterPro" id="IPR036291">
    <property type="entry name" value="NAD(P)-bd_dom_sf"/>
</dbReference>
<dbReference type="Gene3D" id="3.40.50.720">
    <property type="entry name" value="NAD(P)-binding Rossmann-like Domain"/>
    <property type="match status" value="1"/>
</dbReference>
<keyword evidence="2" id="KW-1185">Reference proteome</keyword>
<dbReference type="RefSeq" id="XP_056041925.1">
    <property type="nucleotide sequence ID" value="XM_056188406.1"/>
</dbReference>
<comment type="caution">
    <text evidence="1">The sequence shown here is derived from an EMBL/GenBank/DDBJ whole genome shotgun (WGS) entry which is preliminary data.</text>
</comment>
<dbReference type="Pfam" id="PF13561">
    <property type="entry name" value="adh_short_C2"/>
    <property type="match status" value="1"/>
</dbReference>
<gene>
    <name evidence="1" type="ORF">POJ06DRAFT_259572</name>
</gene>